<dbReference type="EMBL" id="KN832978">
    <property type="protein sequence ID" value="KIM87817.1"/>
    <property type="molecule type" value="Genomic_DNA"/>
</dbReference>
<dbReference type="STRING" id="765440.A0A0C3CDM9"/>
<evidence type="ECO:0000313" key="3">
    <source>
        <dbReference type="Proteomes" id="UP000054166"/>
    </source>
</evidence>
<organism evidence="2 3">
    <name type="scientific">Piloderma croceum (strain F 1598)</name>
    <dbReference type="NCBI Taxonomy" id="765440"/>
    <lineage>
        <taxon>Eukaryota</taxon>
        <taxon>Fungi</taxon>
        <taxon>Dikarya</taxon>
        <taxon>Basidiomycota</taxon>
        <taxon>Agaricomycotina</taxon>
        <taxon>Agaricomycetes</taxon>
        <taxon>Agaricomycetidae</taxon>
        <taxon>Atheliales</taxon>
        <taxon>Atheliaceae</taxon>
        <taxon>Piloderma</taxon>
    </lineage>
</organism>
<reference evidence="2 3" key="1">
    <citation type="submission" date="2014-04" db="EMBL/GenBank/DDBJ databases">
        <authorList>
            <consortium name="DOE Joint Genome Institute"/>
            <person name="Kuo A."/>
            <person name="Tarkka M."/>
            <person name="Buscot F."/>
            <person name="Kohler A."/>
            <person name="Nagy L.G."/>
            <person name="Floudas D."/>
            <person name="Copeland A."/>
            <person name="Barry K.W."/>
            <person name="Cichocki N."/>
            <person name="Veneault-Fourrey C."/>
            <person name="LaButti K."/>
            <person name="Lindquist E.A."/>
            <person name="Lipzen A."/>
            <person name="Lundell T."/>
            <person name="Morin E."/>
            <person name="Murat C."/>
            <person name="Sun H."/>
            <person name="Tunlid A."/>
            <person name="Henrissat B."/>
            <person name="Grigoriev I.V."/>
            <person name="Hibbett D.S."/>
            <person name="Martin F."/>
            <person name="Nordberg H.P."/>
            <person name="Cantor M.N."/>
            <person name="Hua S.X."/>
        </authorList>
    </citation>
    <scope>NUCLEOTIDE SEQUENCE [LARGE SCALE GENOMIC DNA]</scope>
    <source>
        <strain evidence="2 3">F 1598</strain>
    </source>
</reference>
<feature type="region of interest" description="Disordered" evidence="1">
    <location>
        <begin position="44"/>
        <end position="148"/>
    </location>
</feature>
<reference evidence="3" key="2">
    <citation type="submission" date="2015-01" db="EMBL/GenBank/DDBJ databases">
        <title>Evolutionary Origins and Diversification of the Mycorrhizal Mutualists.</title>
        <authorList>
            <consortium name="DOE Joint Genome Institute"/>
            <consortium name="Mycorrhizal Genomics Consortium"/>
            <person name="Kohler A."/>
            <person name="Kuo A."/>
            <person name="Nagy L.G."/>
            <person name="Floudas D."/>
            <person name="Copeland A."/>
            <person name="Barry K.W."/>
            <person name="Cichocki N."/>
            <person name="Veneault-Fourrey C."/>
            <person name="LaButti K."/>
            <person name="Lindquist E.A."/>
            <person name="Lipzen A."/>
            <person name="Lundell T."/>
            <person name="Morin E."/>
            <person name="Murat C."/>
            <person name="Riley R."/>
            <person name="Ohm R."/>
            <person name="Sun H."/>
            <person name="Tunlid A."/>
            <person name="Henrissat B."/>
            <person name="Grigoriev I.V."/>
            <person name="Hibbett D.S."/>
            <person name="Martin F."/>
        </authorList>
    </citation>
    <scope>NUCLEOTIDE SEQUENCE [LARGE SCALE GENOMIC DNA]</scope>
    <source>
        <strain evidence="3">F 1598</strain>
    </source>
</reference>
<dbReference type="OrthoDB" id="3892913at2759"/>
<evidence type="ECO:0000313" key="2">
    <source>
        <dbReference type="EMBL" id="KIM87817.1"/>
    </source>
</evidence>
<feature type="compositionally biased region" description="Basic and acidic residues" evidence="1">
    <location>
        <begin position="91"/>
        <end position="105"/>
    </location>
</feature>
<dbReference type="HOGENOM" id="CLU_1759489_0_0_1"/>
<name>A0A0C3CDM9_PILCF</name>
<dbReference type="InParanoid" id="A0A0C3CDM9"/>
<evidence type="ECO:0000256" key="1">
    <source>
        <dbReference type="SAM" id="MobiDB-lite"/>
    </source>
</evidence>
<dbReference type="Proteomes" id="UP000054166">
    <property type="component" value="Unassembled WGS sequence"/>
</dbReference>
<feature type="compositionally biased region" description="Basic and acidic residues" evidence="1">
    <location>
        <begin position="117"/>
        <end position="133"/>
    </location>
</feature>
<accession>A0A0C3CDM9</accession>
<sequence length="148" mass="16275">MPSKLPWDNVKAESLRSICSDLGRRLSTRAEMIAFLGKVEDEGYAALAVDPPKRKARRPPKEVSNANDEPESGHRAKRVRKSIGEPTIKSQRKERAERRSPKKFDGVILPSQRKSARHEVAQEASGEEAKGEVSDADNNAEAGSTDGL</sequence>
<protein>
    <submittedName>
        <fullName evidence="2">Uncharacterized protein</fullName>
    </submittedName>
</protein>
<proteinExistence type="predicted"/>
<gene>
    <name evidence="2" type="ORF">PILCRDRAFT_262210</name>
</gene>
<dbReference type="AlphaFoldDB" id="A0A0C3CDM9"/>
<keyword evidence="3" id="KW-1185">Reference proteome</keyword>